<keyword evidence="1" id="KW-0812">Transmembrane</keyword>
<dbReference type="RefSeq" id="WP_063357069.1">
    <property type="nucleotide sequence ID" value="NZ_AQHB01000019.1"/>
</dbReference>
<evidence type="ECO:0000313" key="2">
    <source>
        <dbReference type="EMBL" id="KZN43297.1"/>
    </source>
</evidence>
<protein>
    <submittedName>
        <fullName evidence="2">Uncharacterized protein</fullName>
    </submittedName>
</protein>
<gene>
    <name evidence="2" type="ORF">N475_09345</name>
</gene>
<feature type="transmembrane region" description="Helical" evidence="1">
    <location>
        <begin position="15"/>
        <end position="33"/>
    </location>
</feature>
<keyword evidence="3" id="KW-1185">Reference proteome</keyword>
<keyword evidence="1" id="KW-1133">Transmembrane helix</keyword>
<comment type="caution">
    <text evidence="2">The sequence shown here is derived from an EMBL/GenBank/DDBJ whole genome shotgun (WGS) entry which is preliminary data.</text>
</comment>
<evidence type="ECO:0000256" key="1">
    <source>
        <dbReference type="SAM" id="Phobius"/>
    </source>
</evidence>
<dbReference type="Proteomes" id="UP000076643">
    <property type="component" value="Unassembled WGS sequence"/>
</dbReference>
<evidence type="ECO:0000313" key="3">
    <source>
        <dbReference type="Proteomes" id="UP000076643"/>
    </source>
</evidence>
<feature type="transmembrane region" description="Helical" evidence="1">
    <location>
        <begin position="45"/>
        <end position="69"/>
    </location>
</feature>
<organism evidence="2 3">
    <name type="scientific">Pseudoalteromonas luteoviolacea DSM 6061</name>
    <dbReference type="NCBI Taxonomy" id="1365250"/>
    <lineage>
        <taxon>Bacteria</taxon>
        <taxon>Pseudomonadati</taxon>
        <taxon>Pseudomonadota</taxon>
        <taxon>Gammaproteobacteria</taxon>
        <taxon>Alteromonadales</taxon>
        <taxon>Pseudoalteromonadaceae</taxon>
        <taxon>Pseudoalteromonas</taxon>
    </lineage>
</organism>
<sequence>MEVSGLVMTITEFNYIESCLWFAISIVLFFVALKTGRADKYFKTMVVASITFFVFGISDIIEAQTGAWWRPLELLMLKGACVIVLAACFLKYTELKKSQPK</sequence>
<proteinExistence type="predicted"/>
<reference evidence="2 3" key="1">
    <citation type="submission" date="2013-07" db="EMBL/GenBank/DDBJ databases">
        <title>Comparative Genomic and Metabolomic Analysis of Twelve Strains of Pseudoalteromonas luteoviolacea.</title>
        <authorList>
            <person name="Vynne N.G."/>
            <person name="Mansson M."/>
            <person name="Gram L."/>
        </authorList>
    </citation>
    <scope>NUCLEOTIDE SEQUENCE [LARGE SCALE GENOMIC DNA]</scope>
    <source>
        <strain evidence="2 3">DSM 6061</strain>
    </source>
</reference>
<dbReference type="PATRIC" id="fig|1365250.3.peg.851"/>
<accession>A0A166YRH3</accession>
<dbReference type="GeneID" id="57361239"/>
<keyword evidence="1" id="KW-0472">Membrane</keyword>
<feature type="transmembrane region" description="Helical" evidence="1">
    <location>
        <begin position="75"/>
        <end position="93"/>
    </location>
</feature>
<dbReference type="EMBL" id="AUYB01000080">
    <property type="protein sequence ID" value="KZN43297.1"/>
    <property type="molecule type" value="Genomic_DNA"/>
</dbReference>
<dbReference type="AlphaFoldDB" id="A0A166YRH3"/>
<name>A0A166YRH3_9GAMM</name>